<comment type="subcellular location">
    <subcellularLocation>
        <location evidence="6">Endomembrane system</location>
        <topology evidence="6">Peripheral membrane protein</topology>
        <orientation evidence="6">Cytoplasmic side</orientation>
    </subcellularLocation>
</comment>
<dbReference type="SMART" id="SM00963">
    <property type="entry name" value="SRP54_N"/>
    <property type="match status" value="1"/>
</dbReference>
<sequence length="344" mass="37954">MFNRAIAALRRTKNTFISGLSDLFSGNNTDADSLKKMEEALYRADVGHATTKYLVDRISTQKDTFAQGKPYSLVNHVRHEMLQILEHKAQLSVQYKLKLGNPTILFVIGVNGAGKTTTIGKIASLYKNQHKRNIVIAAADTNRAAAVDQLKIWGERSDIKVISPEEASASVLKKQQNANKSFNQVNTKMTPDRVVTEAYEYCNSIKNKKAGQAPDLLIVDTAGRLQNNNTLLNELSRAIDVSSRLRRGAPDYVWLVIDGTIGQNSIDQAKVFQKRFKVNGIIVTKLDSSAKGGVVLGIAHELKIPILFVGVGEGVDDLREFKSKEFIDGILGDEEKTNTKQAVQ</sequence>
<protein>
    <submittedName>
        <fullName evidence="8">Fused signal recognition particle receptor</fullName>
    </submittedName>
</protein>
<dbReference type="PANTHER" id="PTHR43134">
    <property type="entry name" value="SIGNAL RECOGNITION PARTICLE RECEPTOR SUBUNIT ALPHA"/>
    <property type="match status" value="1"/>
</dbReference>
<evidence type="ECO:0000256" key="5">
    <source>
        <dbReference type="ARBA" id="ARBA00023170"/>
    </source>
</evidence>
<keyword evidence="4" id="KW-0472">Membrane</keyword>
<dbReference type="SMART" id="SM00962">
    <property type="entry name" value="SRP54"/>
    <property type="match status" value="1"/>
</dbReference>
<dbReference type="GO" id="GO:0006614">
    <property type="term" value="P:SRP-dependent cotranslational protein targeting to membrane"/>
    <property type="evidence" value="ECO:0007669"/>
    <property type="project" value="InterPro"/>
</dbReference>
<dbReference type="InterPro" id="IPR027417">
    <property type="entry name" value="P-loop_NTPase"/>
</dbReference>
<feature type="domain" description="SRP54-type proteins GTP-binding" evidence="7">
    <location>
        <begin position="305"/>
        <end position="318"/>
    </location>
</feature>
<keyword evidence="9" id="KW-1185">Reference proteome</keyword>
<dbReference type="PANTHER" id="PTHR43134:SF1">
    <property type="entry name" value="SIGNAL RECOGNITION PARTICLE RECEPTOR SUBUNIT ALPHA"/>
    <property type="match status" value="1"/>
</dbReference>
<dbReference type="InterPro" id="IPR036225">
    <property type="entry name" value="SRP/SRP_N"/>
</dbReference>
<evidence type="ECO:0000256" key="3">
    <source>
        <dbReference type="ARBA" id="ARBA00023134"/>
    </source>
</evidence>
<dbReference type="InterPro" id="IPR013822">
    <property type="entry name" value="Signal_recog_particl_SRP54_hlx"/>
</dbReference>
<dbReference type="GO" id="GO:0003924">
    <property type="term" value="F:GTPase activity"/>
    <property type="evidence" value="ECO:0007669"/>
    <property type="project" value="TreeGrafter"/>
</dbReference>
<dbReference type="Pfam" id="PF02881">
    <property type="entry name" value="SRP54_N"/>
    <property type="match status" value="1"/>
</dbReference>
<name>A0AAW2YPN0_9EUKA</name>
<dbReference type="SMART" id="SM00382">
    <property type="entry name" value="AAA"/>
    <property type="match status" value="1"/>
</dbReference>
<proteinExistence type="inferred from homology"/>
<dbReference type="EMBL" id="JAOPGA020000496">
    <property type="protein sequence ID" value="KAL0479059.1"/>
    <property type="molecule type" value="Genomic_DNA"/>
</dbReference>
<comment type="similarity">
    <text evidence="1">Belongs to the GTP-binding SRP family.</text>
</comment>
<keyword evidence="5 8" id="KW-0675">Receptor</keyword>
<evidence type="ECO:0000256" key="1">
    <source>
        <dbReference type="ARBA" id="ARBA00008531"/>
    </source>
</evidence>
<dbReference type="GO" id="GO:0005886">
    <property type="term" value="C:plasma membrane"/>
    <property type="evidence" value="ECO:0007669"/>
    <property type="project" value="TreeGrafter"/>
</dbReference>
<reference evidence="8 9" key="1">
    <citation type="submission" date="2024-03" db="EMBL/GenBank/DDBJ databases">
        <title>The Acrasis kona genome and developmental transcriptomes reveal deep origins of eukaryotic multicellular pathways.</title>
        <authorList>
            <person name="Sheikh S."/>
            <person name="Fu C.-J."/>
            <person name="Brown M.W."/>
            <person name="Baldauf S.L."/>
        </authorList>
    </citation>
    <scope>NUCLEOTIDE SEQUENCE [LARGE SCALE GENOMIC DNA]</scope>
    <source>
        <strain evidence="8 9">ATCC MYA-3509</strain>
    </source>
</reference>
<dbReference type="SUPFAM" id="SSF52540">
    <property type="entry name" value="P-loop containing nucleoside triphosphate hydrolases"/>
    <property type="match status" value="1"/>
</dbReference>
<comment type="caution">
    <text evidence="8">The sequence shown here is derived from an EMBL/GenBank/DDBJ whole genome shotgun (WGS) entry which is preliminary data.</text>
</comment>
<evidence type="ECO:0000256" key="6">
    <source>
        <dbReference type="ARBA" id="ARBA00029433"/>
    </source>
</evidence>
<keyword evidence="3" id="KW-0342">GTP-binding</keyword>
<evidence type="ECO:0000256" key="4">
    <source>
        <dbReference type="ARBA" id="ARBA00023136"/>
    </source>
</evidence>
<dbReference type="InterPro" id="IPR003593">
    <property type="entry name" value="AAA+_ATPase"/>
</dbReference>
<dbReference type="AlphaFoldDB" id="A0AAW2YPN0"/>
<evidence type="ECO:0000256" key="2">
    <source>
        <dbReference type="ARBA" id="ARBA00022741"/>
    </source>
</evidence>
<dbReference type="PROSITE" id="PS00300">
    <property type="entry name" value="SRP54"/>
    <property type="match status" value="1"/>
</dbReference>
<evidence type="ECO:0000313" key="9">
    <source>
        <dbReference type="Proteomes" id="UP001431209"/>
    </source>
</evidence>
<dbReference type="Pfam" id="PF00448">
    <property type="entry name" value="SRP54"/>
    <property type="match status" value="2"/>
</dbReference>
<gene>
    <name evidence="8" type="ORF">AKO1_007952</name>
</gene>
<dbReference type="Proteomes" id="UP001431209">
    <property type="component" value="Unassembled WGS sequence"/>
</dbReference>
<organism evidence="8 9">
    <name type="scientific">Acrasis kona</name>
    <dbReference type="NCBI Taxonomy" id="1008807"/>
    <lineage>
        <taxon>Eukaryota</taxon>
        <taxon>Discoba</taxon>
        <taxon>Heterolobosea</taxon>
        <taxon>Tetramitia</taxon>
        <taxon>Eutetramitia</taxon>
        <taxon>Acrasidae</taxon>
        <taxon>Acrasis</taxon>
    </lineage>
</organism>
<accession>A0AAW2YPN0</accession>
<dbReference type="Gene3D" id="3.40.50.300">
    <property type="entry name" value="P-loop containing nucleotide triphosphate hydrolases"/>
    <property type="match status" value="1"/>
</dbReference>
<dbReference type="Gene3D" id="1.20.120.140">
    <property type="entry name" value="Signal recognition particle SRP54, nucleotide-binding domain"/>
    <property type="match status" value="1"/>
</dbReference>
<dbReference type="SUPFAM" id="SSF47364">
    <property type="entry name" value="Domain of the SRP/SRP receptor G-proteins"/>
    <property type="match status" value="1"/>
</dbReference>
<dbReference type="InterPro" id="IPR000897">
    <property type="entry name" value="SRP54_GTPase_dom"/>
</dbReference>
<evidence type="ECO:0000259" key="7">
    <source>
        <dbReference type="PROSITE" id="PS00300"/>
    </source>
</evidence>
<keyword evidence="2" id="KW-0547">Nucleotide-binding</keyword>
<evidence type="ECO:0000313" key="8">
    <source>
        <dbReference type="EMBL" id="KAL0479059.1"/>
    </source>
</evidence>
<dbReference type="GO" id="GO:0012505">
    <property type="term" value="C:endomembrane system"/>
    <property type="evidence" value="ECO:0007669"/>
    <property type="project" value="UniProtKB-SubCell"/>
</dbReference>
<dbReference type="InterPro" id="IPR042101">
    <property type="entry name" value="SRP54_N_sf"/>
</dbReference>
<dbReference type="GO" id="GO:0005737">
    <property type="term" value="C:cytoplasm"/>
    <property type="evidence" value="ECO:0007669"/>
    <property type="project" value="UniProtKB-ARBA"/>
</dbReference>
<dbReference type="GO" id="GO:0005525">
    <property type="term" value="F:GTP binding"/>
    <property type="evidence" value="ECO:0007669"/>
    <property type="project" value="UniProtKB-KW"/>
</dbReference>
<dbReference type="GO" id="GO:0005047">
    <property type="term" value="F:signal recognition particle binding"/>
    <property type="evidence" value="ECO:0007669"/>
    <property type="project" value="TreeGrafter"/>
</dbReference>